<evidence type="ECO:0000256" key="1">
    <source>
        <dbReference type="SAM" id="SignalP"/>
    </source>
</evidence>
<organism evidence="2 3">
    <name type="scientific">Ficus carica</name>
    <name type="common">Common fig</name>
    <dbReference type="NCBI Taxonomy" id="3494"/>
    <lineage>
        <taxon>Eukaryota</taxon>
        <taxon>Viridiplantae</taxon>
        <taxon>Streptophyta</taxon>
        <taxon>Embryophyta</taxon>
        <taxon>Tracheophyta</taxon>
        <taxon>Spermatophyta</taxon>
        <taxon>Magnoliopsida</taxon>
        <taxon>eudicotyledons</taxon>
        <taxon>Gunneridae</taxon>
        <taxon>Pentapetalae</taxon>
        <taxon>rosids</taxon>
        <taxon>fabids</taxon>
        <taxon>Rosales</taxon>
        <taxon>Moraceae</taxon>
        <taxon>Ficeae</taxon>
        <taxon>Ficus</taxon>
    </lineage>
</organism>
<name>A0AA87ZRP4_FICCA</name>
<dbReference type="PANTHER" id="PTHR34467">
    <property type="entry name" value="TRANSMEMBRANE PROTEIN"/>
    <property type="match status" value="1"/>
</dbReference>
<keyword evidence="1" id="KW-0732">Signal</keyword>
<evidence type="ECO:0000313" key="2">
    <source>
        <dbReference type="EMBL" id="GMN31441.1"/>
    </source>
</evidence>
<dbReference type="AlphaFoldDB" id="A0AA87ZRP4"/>
<dbReference type="PANTHER" id="PTHR34467:SF7">
    <property type="entry name" value="TRANSMEMBRANE PROTEIN"/>
    <property type="match status" value="1"/>
</dbReference>
<proteinExistence type="predicted"/>
<reference evidence="2" key="1">
    <citation type="submission" date="2023-07" db="EMBL/GenBank/DDBJ databases">
        <title>draft genome sequence of fig (Ficus carica).</title>
        <authorList>
            <person name="Takahashi T."/>
            <person name="Nishimura K."/>
        </authorList>
    </citation>
    <scope>NUCLEOTIDE SEQUENCE</scope>
</reference>
<dbReference type="EMBL" id="BTGU01000003">
    <property type="protein sequence ID" value="GMN31441.1"/>
    <property type="molecule type" value="Genomic_DNA"/>
</dbReference>
<evidence type="ECO:0000313" key="3">
    <source>
        <dbReference type="Proteomes" id="UP001187192"/>
    </source>
</evidence>
<protein>
    <submittedName>
        <fullName evidence="2">Uncharacterized protein</fullName>
    </submittedName>
</protein>
<accession>A0AA87ZRP4</accession>
<dbReference type="Gramene" id="FCD_00004758-RA">
    <property type="protein sequence ID" value="FCD_00004758-RA:cds"/>
    <property type="gene ID" value="FCD_00004758"/>
</dbReference>
<keyword evidence="3" id="KW-1185">Reference proteome</keyword>
<gene>
    <name evidence="2" type="ORF">TIFTF001_003261</name>
</gene>
<feature type="chain" id="PRO_5041715919" evidence="1">
    <location>
        <begin position="27"/>
        <end position="82"/>
    </location>
</feature>
<dbReference type="Proteomes" id="UP001187192">
    <property type="component" value="Unassembled WGS sequence"/>
</dbReference>
<sequence length="82" mass="9167">MLPQKMIKIFVLICLVLLNSAISGGADNLKGDQMEKLTNTPYQEVMFFNLMKGRKLLMTKVDAMLDYQDPTANPSHDPGKGH</sequence>
<feature type="signal peptide" evidence="1">
    <location>
        <begin position="1"/>
        <end position="26"/>
    </location>
</feature>
<comment type="caution">
    <text evidence="2">The sequence shown here is derived from an EMBL/GenBank/DDBJ whole genome shotgun (WGS) entry which is preliminary data.</text>
</comment>